<keyword evidence="2" id="KW-0479">Metal-binding</keyword>
<keyword evidence="6" id="KW-1185">Reference proteome</keyword>
<accession>A0A395H4I6</accession>
<gene>
    <name evidence="5" type="ORF">BO80DRAFT_381854</name>
</gene>
<proteinExistence type="inferred from homology"/>
<dbReference type="InterPro" id="IPR015813">
    <property type="entry name" value="Pyrv/PenolPyrv_kinase-like_dom"/>
</dbReference>
<dbReference type="Gene3D" id="3.20.20.60">
    <property type="entry name" value="Phosphoenolpyruvate-binding domains"/>
    <property type="match status" value="1"/>
</dbReference>
<reference evidence="5 6" key="1">
    <citation type="submission" date="2018-02" db="EMBL/GenBank/DDBJ databases">
        <title>The genomes of Aspergillus section Nigri reveals drivers in fungal speciation.</title>
        <authorList>
            <consortium name="DOE Joint Genome Institute"/>
            <person name="Vesth T.C."/>
            <person name="Nybo J."/>
            <person name="Theobald S."/>
            <person name="Brandl J."/>
            <person name="Frisvad J.C."/>
            <person name="Nielsen K.F."/>
            <person name="Lyhne E.K."/>
            <person name="Kogle M.E."/>
            <person name="Kuo A."/>
            <person name="Riley R."/>
            <person name="Clum A."/>
            <person name="Nolan M."/>
            <person name="Lipzen A."/>
            <person name="Salamov A."/>
            <person name="Henrissat B."/>
            <person name="Wiebenga A."/>
            <person name="De vries R.P."/>
            <person name="Grigoriev I.V."/>
            <person name="Mortensen U.H."/>
            <person name="Andersen M.R."/>
            <person name="Baker S.E."/>
        </authorList>
    </citation>
    <scope>NUCLEOTIDE SEQUENCE [LARGE SCALE GENOMIC DNA]</scope>
    <source>
        <strain evidence="5 6">CBS 121593</strain>
    </source>
</reference>
<dbReference type="OrthoDB" id="1621678at2759"/>
<dbReference type="PANTHER" id="PTHR30502">
    <property type="entry name" value="2-KETO-3-DEOXY-L-RHAMNONATE ALDOLASE"/>
    <property type="match status" value="1"/>
</dbReference>
<dbReference type="STRING" id="1448316.A0A395H4I6"/>
<protein>
    <submittedName>
        <fullName evidence="5">Phosphoenolpyruvate/pyruvate domain-containing protein</fullName>
    </submittedName>
</protein>
<dbReference type="RefSeq" id="XP_025575451.1">
    <property type="nucleotide sequence ID" value="XM_025716861.1"/>
</dbReference>
<evidence type="ECO:0000313" key="6">
    <source>
        <dbReference type="Proteomes" id="UP000249402"/>
    </source>
</evidence>
<dbReference type="VEuPathDB" id="FungiDB:BO80DRAFT_381854"/>
<evidence type="ECO:0000256" key="1">
    <source>
        <dbReference type="ARBA" id="ARBA00005568"/>
    </source>
</evidence>
<dbReference type="GO" id="GO:0016832">
    <property type="term" value="F:aldehyde-lyase activity"/>
    <property type="evidence" value="ECO:0007669"/>
    <property type="project" value="TreeGrafter"/>
</dbReference>
<keyword evidence="5" id="KW-0670">Pyruvate</keyword>
<sequence length="278" mass="29638">MTITTPIRSSLQAATASSSPSSAAFGFWLTLPSSAVAKTILHGASGTSTQFSWVLVDAEHGLISDYHYYDLNNAISSTDTSPIIRVPYAEEWMIKRALDAGAHGIMTPMCHTAEDAANIVKYTKYPPQGTRGYGPMFAPHSLPGVNPGPDYDDQINDGVTVCVQIESRAGVENVEAIAAVEGLDVLFIGPFDLAKQMGVRRGSDEHERAIQRVLDAARRFGKTAAIFCTDGVDARRRAEQGFHMISVTTDVNVIRGGMLGELRVAVGDGAGSKSSGGY</sequence>
<organism evidence="5 6">
    <name type="scientific">Aspergillus ibericus CBS 121593</name>
    <dbReference type="NCBI Taxonomy" id="1448316"/>
    <lineage>
        <taxon>Eukaryota</taxon>
        <taxon>Fungi</taxon>
        <taxon>Dikarya</taxon>
        <taxon>Ascomycota</taxon>
        <taxon>Pezizomycotina</taxon>
        <taxon>Eurotiomycetes</taxon>
        <taxon>Eurotiomycetidae</taxon>
        <taxon>Eurotiales</taxon>
        <taxon>Aspergillaceae</taxon>
        <taxon>Aspergillus</taxon>
        <taxon>Aspergillus subgen. Circumdati</taxon>
    </lineage>
</organism>
<dbReference type="AlphaFoldDB" id="A0A395H4I6"/>
<dbReference type="InterPro" id="IPR005000">
    <property type="entry name" value="Aldolase/citrate-lyase_domain"/>
</dbReference>
<evidence type="ECO:0000259" key="4">
    <source>
        <dbReference type="Pfam" id="PF03328"/>
    </source>
</evidence>
<feature type="domain" description="HpcH/HpaI aldolase/citrate lyase" evidence="4">
    <location>
        <begin position="48"/>
        <end position="253"/>
    </location>
</feature>
<comment type="similarity">
    <text evidence="1">Belongs to the HpcH/HpaI aldolase family.</text>
</comment>
<dbReference type="Pfam" id="PF03328">
    <property type="entry name" value="HpcH_HpaI"/>
    <property type="match status" value="1"/>
</dbReference>
<dbReference type="SUPFAM" id="SSF51621">
    <property type="entry name" value="Phosphoenolpyruvate/pyruvate domain"/>
    <property type="match status" value="1"/>
</dbReference>
<dbReference type="InterPro" id="IPR040442">
    <property type="entry name" value="Pyrv_kinase-like_dom_sf"/>
</dbReference>
<evidence type="ECO:0000313" key="5">
    <source>
        <dbReference type="EMBL" id="RAL01124.1"/>
    </source>
</evidence>
<dbReference type="GeneID" id="37221726"/>
<feature type="non-terminal residue" evidence="5">
    <location>
        <position position="278"/>
    </location>
</feature>
<keyword evidence="3" id="KW-0456">Lyase</keyword>
<evidence type="ECO:0000256" key="3">
    <source>
        <dbReference type="ARBA" id="ARBA00023239"/>
    </source>
</evidence>
<dbReference type="InterPro" id="IPR050251">
    <property type="entry name" value="HpcH-HpaI_aldolase"/>
</dbReference>
<dbReference type="EMBL" id="KZ824437">
    <property type="protein sequence ID" value="RAL01124.1"/>
    <property type="molecule type" value="Genomic_DNA"/>
</dbReference>
<dbReference type="GO" id="GO:0046872">
    <property type="term" value="F:metal ion binding"/>
    <property type="evidence" value="ECO:0007669"/>
    <property type="project" value="UniProtKB-KW"/>
</dbReference>
<name>A0A395H4I6_9EURO</name>
<evidence type="ECO:0000256" key="2">
    <source>
        <dbReference type="ARBA" id="ARBA00022723"/>
    </source>
</evidence>
<dbReference type="PANTHER" id="PTHR30502:SF0">
    <property type="entry name" value="PHOSPHOENOLPYRUVATE CARBOXYLASE FAMILY PROTEIN"/>
    <property type="match status" value="1"/>
</dbReference>
<dbReference type="GO" id="GO:0005737">
    <property type="term" value="C:cytoplasm"/>
    <property type="evidence" value="ECO:0007669"/>
    <property type="project" value="TreeGrafter"/>
</dbReference>
<dbReference type="Proteomes" id="UP000249402">
    <property type="component" value="Unassembled WGS sequence"/>
</dbReference>